<dbReference type="GO" id="GO:0006424">
    <property type="term" value="P:glutamyl-tRNA aminoacylation"/>
    <property type="evidence" value="ECO:0007669"/>
    <property type="project" value="TreeGrafter"/>
</dbReference>
<dbReference type="EMBL" id="MTSE01000005">
    <property type="protein sequence ID" value="OUJ73630.1"/>
    <property type="molecule type" value="Genomic_DNA"/>
</dbReference>
<keyword evidence="1 7" id="KW-0436">Ligase</keyword>
<dbReference type="PANTHER" id="PTHR43311">
    <property type="entry name" value="GLUTAMATE--TRNA LIGASE"/>
    <property type="match status" value="1"/>
</dbReference>
<dbReference type="PROSITE" id="PS00178">
    <property type="entry name" value="AA_TRNA_LIGASE_I"/>
    <property type="match status" value="1"/>
</dbReference>
<evidence type="ECO:0000256" key="3">
    <source>
        <dbReference type="ARBA" id="ARBA00022741"/>
    </source>
</evidence>
<protein>
    <recommendedName>
        <fullName evidence="8">Glutamyl/glutaminyl-tRNA synthetase class Ib catalytic domain-containing protein</fullName>
    </recommendedName>
</protein>
<evidence type="ECO:0000313" key="10">
    <source>
        <dbReference type="Proteomes" id="UP000194873"/>
    </source>
</evidence>
<gene>
    <name evidence="9" type="ORF">BXP70_11590</name>
</gene>
<accession>A0A243WDT6</accession>
<dbReference type="InterPro" id="IPR000924">
    <property type="entry name" value="Glu/Gln-tRNA-synth"/>
</dbReference>
<dbReference type="Proteomes" id="UP000194873">
    <property type="component" value="Unassembled WGS sequence"/>
</dbReference>
<dbReference type="AlphaFoldDB" id="A0A243WDT6"/>
<comment type="similarity">
    <text evidence="7">Belongs to the class-I aminoacyl-tRNA synthetase family.</text>
</comment>
<dbReference type="Gene3D" id="3.40.50.620">
    <property type="entry name" value="HUPs"/>
    <property type="match status" value="1"/>
</dbReference>
<dbReference type="InterPro" id="IPR014729">
    <property type="entry name" value="Rossmann-like_a/b/a_fold"/>
</dbReference>
<dbReference type="PRINTS" id="PR00987">
    <property type="entry name" value="TRNASYNTHGLU"/>
</dbReference>
<evidence type="ECO:0000313" key="9">
    <source>
        <dbReference type="EMBL" id="OUJ73630.1"/>
    </source>
</evidence>
<dbReference type="OrthoDB" id="9807503at2"/>
<proteinExistence type="inferred from homology"/>
<dbReference type="GO" id="GO:0005524">
    <property type="term" value="F:ATP binding"/>
    <property type="evidence" value="ECO:0007669"/>
    <property type="project" value="UniProtKB-KW"/>
</dbReference>
<name>A0A243WDT6_9BACT</name>
<evidence type="ECO:0000256" key="5">
    <source>
        <dbReference type="ARBA" id="ARBA00022840"/>
    </source>
</evidence>
<dbReference type="InterPro" id="IPR020058">
    <property type="entry name" value="Glu/Gln-tRNA-synth_Ib_cat-dom"/>
</dbReference>
<keyword evidence="6 7" id="KW-0030">Aminoacyl-tRNA synthetase</keyword>
<evidence type="ECO:0000256" key="7">
    <source>
        <dbReference type="RuleBase" id="RU363037"/>
    </source>
</evidence>
<evidence type="ECO:0000256" key="2">
    <source>
        <dbReference type="ARBA" id="ARBA00022723"/>
    </source>
</evidence>
<evidence type="ECO:0000256" key="4">
    <source>
        <dbReference type="ARBA" id="ARBA00022833"/>
    </source>
</evidence>
<evidence type="ECO:0000256" key="6">
    <source>
        <dbReference type="ARBA" id="ARBA00023146"/>
    </source>
</evidence>
<dbReference type="PANTHER" id="PTHR43311:SF1">
    <property type="entry name" value="GLUTAMYL-Q TRNA(ASP) SYNTHETASE"/>
    <property type="match status" value="1"/>
</dbReference>
<dbReference type="GO" id="GO:0005829">
    <property type="term" value="C:cytosol"/>
    <property type="evidence" value="ECO:0007669"/>
    <property type="project" value="TreeGrafter"/>
</dbReference>
<keyword evidence="3 7" id="KW-0547">Nucleotide-binding</keyword>
<sequence>MLFRPAFVAPTRGRFAPTPSGYLHLGNAVNFVLTWLLVRRTGGTLHLRIDDLDRARLRPAYLANIFHTLDWLGLDYDTGPRDPADFEQHYSQRHYLASYQNLLEQLRHQPGLVYACTCSRTDVLALAPDGRYPGTCRHRGLSLDTPGAAWRVHVPDEAVVSFTDGWQGQVMVALGQALGDFVIRKKDGAPAYQIGSVVDDLRLGTTLIVRGADLLPSTAAQLWLAQHLPATAAFNATRIQFLHHALLPGPDGQKLSKSQQQPLERGVLAQAAGPQVVYQAVAQLLGLPLEASSSLGALQQSWLQKSAPAAP</sequence>
<keyword evidence="5 7" id="KW-0067">ATP-binding</keyword>
<keyword evidence="2" id="KW-0479">Metal-binding</keyword>
<dbReference type="SUPFAM" id="SSF52374">
    <property type="entry name" value="Nucleotidylyl transferase"/>
    <property type="match status" value="1"/>
</dbReference>
<keyword evidence="10" id="KW-1185">Reference proteome</keyword>
<dbReference type="Pfam" id="PF00749">
    <property type="entry name" value="tRNA-synt_1c"/>
    <property type="match status" value="1"/>
</dbReference>
<keyword evidence="7" id="KW-0648">Protein biosynthesis</keyword>
<keyword evidence="4" id="KW-0862">Zinc</keyword>
<dbReference type="RefSeq" id="WP_086594234.1">
    <property type="nucleotide sequence ID" value="NZ_MTSE01000005.1"/>
</dbReference>
<evidence type="ECO:0000259" key="8">
    <source>
        <dbReference type="Pfam" id="PF00749"/>
    </source>
</evidence>
<dbReference type="InterPro" id="IPR049940">
    <property type="entry name" value="GluQ/Sye"/>
</dbReference>
<evidence type="ECO:0000256" key="1">
    <source>
        <dbReference type="ARBA" id="ARBA00022598"/>
    </source>
</evidence>
<feature type="domain" description="Glutamyl/glutaminyl-tRNA synthetase class Ib catalytic" evidence="8">
    <location>
        <begin position="12"/>
        <end position="292"/>
    </location>
</feature>
<reference evidence="9 10" key="1">
    <citation type="submission" date="2017-01" db="EMBL/GenBank/DDBJ databases">
        <title>A new Hymenobacter.</title>
        <authorList>
            <person name="Liang Y."/>
            <person name="Feng F."/>
        </authorList>
    </citation>
    <scope>NUCLEOTIDE SEQUENCE [LARGE SCALE GENOMIC DNA]</scope>
    <source>
        <strain evidence="9">MIMBbqt21</strain>
    </source>
</reference>
<dbReference type="InterPro" id="IPR001412">
    <property type="entry name" value="aa-tRNA-synth_I_CS"/>
</dbReference>
<comment type="caution">
    <text evidence="9">The sequence shown here is derived from an EMBL/GenBank/DDBJ whole genome shotgun (WGS) entry which is preliminary data.</text>
</comment>
<organism evidence="9 10">
    <name type="scientific">Hymenobacter crusticola</name>
    <dbReference type="NCBI Taxonomy" id="1770526"/>
    <lineage>
        <taxon>Bacteria</taxon>
        <taxon>Pseudomonadati</taxon>
        <taxon>Bacteroidota</taxon>
        <taxon>Cytophagia</taxon>
        <taxon>Cytophagales</taxon>
        <taxon>Hymenobacteraceae</taxon>
        <taxon>Hymenobacter</taxon>
    </lineage>
</organism>
<dbReference type="GO" id="GO:0004818">
    <property type="term" value="F:glutamate-tRNA ligase activity"/>
    <property type="evidence" value="ECO:0007669"/>
    <property type="project" value="TreeGrafter"/>
</dbReference>